<dbReference type="Pfam" id="PF01494">
    <property type="entry name" value="FAD_binding_3"/>
    <property type="match status" value="3"/>
</dbReference>
<keyword evidence="2" id="KW-0274">FAD</keyword>
<dbReference type="GO" id="GO:0006744">
    <property type="term" value="P:ubiquinone biosynthetic process"/>
    <property type="evidence" value="ECO:0007669"/>
    <property type="project" value="TreeGrafter"/>
</dbReference>
<feature type="compositionally biased region" description="Low complexity" evidence="3">
    <location>
        <begin position="993"/>
        <end position="1010"/>
    </location>
</feature>
<feature type="compositionally biased region" description="Basic and acidic residues" evidence="3">
    <location>
        <begin position="1171"/>
        <end position="1188"/>
    </location>
</feature>
<organism evidence="6 7">
    <name type="scientific">Toxoplasma gondii GAB2-2007-GAL-DOM2</name>
    <dbReference type="NCBI Taxonomy" id="1130820"/>
    <lineage>
        <taxon>Eukaryota</taxon>
        <taxon>Sar</taxon>
        <taxon>Alveolata</taxon>
        <taxon>Apicomplexa</taxon>
        <taxon>Conoidasida</taxon>
        <taxon>Coccidia</taxon>
        <taxon>Eucoccidiorida</taxon>
        <taxon>Eimeriorina</taxon>
        <taxon>Sarcocystidae</taxon>
        <taxon>Toxoplasma</taxon>
    </lineage>
</organism>
<evidence type="ECO:0000256" key="1">
    <source>
        <dbReference type="ARBA" id="ARBA00022630"/>
    </source>
</evidence>
<dbReference type="EMBL" id="AHZU02000083">
    <property type="protein sequence ID" value="KFG48720.1"/>
    <property type="molecule type" value="Genomic_DNA"/>
</dbReference>
<dbReference type="Gene3D" id="3.30.9.10">
    <property type="entry name" value="D-Amino Acid Oxidase, subunit A, domain 2"/>
    <property type="match status" value="2"/>
</dbReference>
<gene>
    <name evidence="6" type="ORF">TGDOM2_232540</name>
</gene>
<dbReference type="Proteomes" id="UP000028837">
    <property type="component" value="Unassembled WGS sequence"/>
</dbReference>
<evidence type="ECO:0000313" key="7">
    <source>
        <dbReference type="Proteomes" id="UP000028837"/>
    </source>
</evidence>
<evidence type="ECO:0000259" key="5">
    <source>
        <dbReference type="Pfam" id="PF01494"/>
    </source>
</evidence>
<keyword evidence="4" id="KW-0472">Membrane</keyword>
<dbReference type="PANTHER" id="PTHR43004">
    <property type="entry name" value="TRK SYSTEM POTASSIUM UPTAKE PROTEIN"/>
    <property type="match status" value="1"/>
</dbReference>
<keyword evidence="4" id="KW-1133">Transmembrane helix</keyword>
<feature type="region of interest" description="Disordered" evidence="3">
    <location>
        <begin position="993"/>
        <end position="1014"/>
    </location>
</feature>
<feature type="region of interest" description="Disordered" evidence="3">
    <location>
        <begin position="1077"/>
        <end position="1096"/>
    </location>
</feature>
<dbReference type="GO" id="GO:0071949">
    <property type="term" value="F:FAD binding"/>
    <property type="evidence" value="ECO:0007669"/>
    <property type="project" value="InterPro"/>
</dbReference>
<name>A0A086KWF2_TOXGO</name>
<feature type="domain" description="FAD-binding" evidence="5">
    <location>
        <begin position="155"/>
        <end position="293"/>
    </location>
</feature>
<accession>A0A086KWF2</accession>
<dbReference type="GO" id="GO:0005739">
    <property type="term" value="C:mitochondrion"/>
    <property type="evidence" value="ECO:0007669"/>
    <property type="project" value="TreeGrafter"/>
</dbReference>
<evidence type="ECO:0000256" key="2">
    <source>
        <dbReference type="ARBA" id="ARBA00022827"/>
    </source>
</evidence>
<feature type="domain" description="FAD-binding" evidence="5">
    <location>
        <begin position="637"/>
        <end position="676"/>
    </location>
</feature>
<dbReference type="OrthoDB" id="1716816at2759"/>
<protein>
    <submittedName>
        <fullName evidence="6">FAD binding domain-containing protein</fullName>
    </submittedName>
</protein>
<feature type="domain" description="FAD-binding" evidence="5">
    <location>
        <begin position="425"/>
        <end position="583"/>
    </location>
</feature>
<evidence type="ECO:0000256" key="4">
    <source>
        <dbReference type="SAM" id="Phobius"/>
    </source>
</evidence>
<comment type="caution">
    <text evidence="6">The sequence shown here is derived from an EMBL/GenBank/DDBJ whole genome shotgun (WGS) entry which is preliminary data.</text>
</comment>
<keyword evidence="4" id="KW-0812">Transmembrane</keyword>
<feature type="transmembrane region" description="Helical" evidence="4">
    <location>
        <begin position="152"/>
        <end position="173"/>
    </location>
</feature>
<dbReference type="AlphaFoldDB" id="A0A086KWF2"/>
<reference evidence="6 7" key="1">
    <citation type="submission" date="2014-02" db="EMBL/GenBank/DDBJ databases">
        <authorList>
            <person name="Sibley D."/>
            <person name="Venepally P."/>
            <person name="Karamycheva S."/>
            <person name="Hadjithomas M."/>
            <person name="Khan A."/>
            <person name="Brunk B."/>
            <person name="Roos D."/>
            <person name="Caler E."/>
            <person name="Lorenzi H."/>
        </authorList>
    </citation>
    <scope>NUCLEOTIDE SEQUENCE [LARGE SCALE GENOMIC DNA]</scope>
    <source>
        <strain evidence="6 7">GAB2-2007-GAL-DOM2</strain>
    </source>
</reference>
<feature type="region of interest" description="Disordered" evidence="3">
    <location>
        <begin position="1162"/>
        <end position="1189"/>
    </location>
</feature>
<evidence type="ECO:0000313" key="6">
    <source>
        <dbReference type="EMBL" id="KFG48720.1"/>
    </source>
</evidence>
<dbReference type="PANTHER" id="PTHR43004:SF6">
    <property type="entry name" value="FAD_NAD(P)-BINDING OXIDOREDUCTASE FAMILY PROTEIN"/>
    <property type="match status" value="1"/>
</dbReference>
<feature type="region of interest" description="Disordered" evidence="3">
    <location>
        <begin position="686"/>
        <end position="722"/>
    </location>
</feature>
<feature type="region of interest" description="Disordered" evidence="3">
    <location>
        <begin position="387"/>
        <end position="406"/>
    </location>
</feature>
<dbReference type="InterPro" id="IPR002938">
    <property type="entry name" value="FAD-bd"/>
</dbReference>
<dbReference type="GO" id="GO:0016709">
    <property type="term" value="F:oxidoreductase activity, acting on paired donors, with incorporation or reduction of molecular oxygen, NAD(P)H as one donor, and incorporation of one atom of oxygen"/>
    <property type="evidence" value="ECO:0007669"/>
    <property type="project" value="UniProtKB-ARBA"/>
</dbReference>
<feature type="region of interest" description="Disordered" evidence="3">
    <location>
        <begin position="337"/>
        <end position="367"/>
    </location>
</feature>
<dbReference type="Gene3D" id="3.50.50.60">
    <property type="entry name" value="FAD/NAD(P)-binding domain"/>
    <property type="match status" value="2"/>
</dbReference>
<dbReference type="SUPFAM" id="SSF51905">
    <property type="entry name" value="FAD/NAD(P)-binding domain"/>
    <property type="match status" value="1"/>
</dbReference>
<feature type="compositionally biased region" description="Basic and acidic residues" evidence="3">
    <location>
        <begin position="697"/>
        <end position="722"/>
    </location>
</feature>
<dbReference type="InterPro" id="IPR050641">
    <property type="entry name" value="RIFMO-like"/>
</dbReference>
<sequence length="1205" mass="132737">MAPFLAGRRHGATAFLFGAFRSRSVRSIEWVHQFDRVHPLETPPATAVGQTEKNEWSHRPLTTLKSCLPSPPPIFRIRAPASTRTCGRRVAEPTIRSPGAFGPHCWKSAQSISFHAGDFSTHGGCARRLCTNAAPQGSDGCAIASQRDGGQYLYVPVLIVGAGPIGLSLALLLRRMRVPFLVVERDEEARCQPKAHYCSSRSMEVWRMLGHLDEAMENEVPSLDVWKHFSYCTHLVGSSNHPRPNIAARDHFSNAYTFKLPDGRTRYFESESPCRVMHLPQHILLPLLYARLHSGARQESEDCLGTWSALPAPSLALTSLSTRNKLAETECMRREEPFDFGNRSSVAHKHSPDSSSPEQSPRAFSPDSPEILFRTKWLSATTVEKKGDRFSRPAAQTQSLPDPRPASFVRSKLLSRALAGTNAPQEIQVDSAFVVACDGANSGVATQLPGYHREGVDCLQRLVNITFISRHLAALIQSHEVLRTQDDTPSRSPRSTVISSATPPPSMLYYVMNADVIGVVVLHSLSRGEFVAHIPFFAPHERAREDFPVSVCEEIVHRLAGLRLRDVRIVEARGWTMAAKVSNSFLGSFPLDGASPNSGQNLSEERGRHCESVSFAAREGGTEQKGGEETKANLSLHRILLAGDAAHQLPPAGGLGMNLGMGDVVGLAWRLGQLYARRNAAFFPQGESEEENLGKQGRKETRGTEREAEVERQHDIGGRKARADEETARRLLQSYDEERRLVAKYTCSVAVDNFSRGLNAPSELGLDWSTGQALSSCLDEAAQTVARFFSHARSAFVSLRSEEASGEQARLSPLLPPEAPQAPAAVAKRILQLALQTGRQQVMLCQRWLPQVWGKRVEAVKTILQDENRNLSLHYPGADLAYAYTASQLYRHSDAGRSHSGPAVMVSESPLAYRPTSWRGCRVPHAWLYAASPGGVYSERGSDGQTERKVFRLSTVDIPLLHDPPCAYSFLLFSQHHLPAVVSALRAHHRGLQRQSSFRSSSSSPSSSSSRGGGSLSCTESGCFAQAFCVCWESAGDRDSLFESAECVRLDRRPLVLDGARLSRLGRLSLASLVGEEREENGELKRQETNESNPRDTTAVRWLWSADSTREKFLELLREARVKDGAEQISVENLLLVLRPDGHILEVRHLQPTAKAGVETAVETPQGSSAAEKHNAPTNTREKLEETTQHQTVEAVVKDILQRLA</sequence>
<keyword evidence="1" id="KW-0285">Flavoprotein</keyword>
<dbReference type="InterPro" id="IPR036188">
    <property type="entry name" value="FAD/NAD-bd_sf"/>
</dbReference>
<proteinExistence type="predicted"/>
<dbReference type="VEuPathDB" id="ToxoDB:TGDOM2_232540"/>
<evidence type="ECO:0000256" key="3">
    <source>
        <dbReference type="SAM" id="MobiDB-lite"/>
    </source>
</evidence>